<name>A0A0N1JTC4_9NEIS</name>
<proteinExistence type="predicted"/>
<comment type="caution">
    <text evidence="1">The sequence shown here is derived from an EMBL/GenBank/DDBJ whole genome shotgun (WGS) entry which is preliminary data.</text>
</comment>
<dbReference type="Gene3D" id="2.30.30.830">
    <property type="match status" value="1"/>
</dbReference>
<dbReference type="AlphaFoldDB" id="A0A0N1JTC4"/>
<dbReference type="PROSITE" id="PS51257">
    <property type="entry name" value="PROKAR_LIPOPROTEIN"/>
    <property type="match status" value="1"/>
</dbReference>
<sequence length="185" mass="20295">MNSIRSVALSRTGVARGLALTLLALTLAGCGDGNDDLRAWMAQSREGLRGKVEPLPEARQYTPFTYNAFDVSDPYNPHKMDVARKAGGGVAPDTNRPKEALENYDLEKLVFVGTLQQGKTVQALIRAPDGNLYRIKVGNYMGQNFGKVLVVSDTEVKLKEIVEDSGGDWVERETSLPLQEAEQKK</sequence>
<accession>A0A0N1JTC4</accession>
<protein>
    <submittedName>
        <fullName evidence="1">Pilus assembly protein, PilP</fullName>
    </submittedName>
</protein>
<dbReference type="InterPro" id="IPR007446">
    <property type="entry name" value="PilP"/>
</dbReference>
<evidence type="ECO:0000313" key="1">
    <source>
        <dbReference type="EMBL" id="KPC53947.1"/>
    </source>
</evidence>
<dbReference type="Pfam" id="PF04351">
    <property type="entry name" value="PilP"/>
    <property type="match status" value="1"/>
</dbReference>
<dbReference type="PATRIC" id="fig|857265.3.peg.992"/>
<keyword evidence="2" id="KW-1185">Reference proteome</keyword>
<gene>
    <name evidence="1" type="ORF">WG78_04840</name>
</gene>
<dbReference type="EMBL" id="LAQT01000003">
    <property type="protein sequence ID" value="KPC53947.1"/>
    <property type="molecule type" value="Genomic_DNA"/>
</dbReference>
<organism evidence="1 2">
    <name type="scientific">Amantichitinum ursilacus</name>
    <dbReference type="NCBI Taxonomy" id="857265"/>
    <lineage>
        <taxon>Bacteria</taxon>
        <taxon>Pseudomonadati</taxon>
        <taxon>Pseudomonadota</taxon>
        <taxon>Betaproteobacteria</taxon>
        <taxon>Neisseriales</taxon>
        <taxon>Chitinibacteraceae</taxon>
        <taxon>Amantichitinum</taxon>
    </lineage>
</organism>
<evidence type="ECO:0000313" key="2">
    <source>
        <dbReference type="Proteomes" id="UP000037939"/>
    </source>
</evidence>
<dbReference type="STRING" id="857265.WG78_04840"/>
<reference evidence="1 2" key="1">
    <citation type="submission" date="2015-07" db="EMBL/GenBank/DDBJ databases">
        <title>Draft genome sequence of the Amantichitinum ursilacus IGB-41, a new chitin-degrading bacterium.</title>
        <authorList>
            <person name="Kirstahler P."/>
            <person name="Guenther M."/>
            <person name="Grumaz C."/>
            <person name="Rupp S."/>
            <person name="Zibek S."/>
            <person name="Sohn K."/>
        </authorList>
    </citation>
    <scope>NUCLEOTIDE SEQUENCE [LARGE SCALE GENOMIC DNA]</scope>
    <source>
        <strain evidence="1 2">IGB-41</strain>
    </source>
</reference>
<dbReference type="OrthoDB" id="5296580at2"/>
<dbReference type="PIRSF" id="PIRSF016481">
    <property type="entry name" value="Pilus_assembly_PilP"/>
    <property type="match status" value="1"/>
</dbReference>
<dbReference type="Proteomes" id="UP000037939">
    <property type="component" value="Unassembled WGS sequence"/>
</dbReference>